<dbReference type="SMR" id="A0A0A1XA91"/>
<accession>A0A0A1XA91</accession>
<dbReference type="PANTHER" id="PTHR45640:SF13">
    <property type="entry name" value="HEAT SHOCK PROTEIN 22-RELATED"/>
    <property type="match status" value="1"/>
</dbReference>
<dbReference type="InterPro" id="IPR008978">
    <property type="entry name" value="HSP20-like_chaperone"/>
</dbReference>
<dbReference type="GO" id="GO:0005634">
    <property type="term" value="C:nucleus"/>
    <property type="evidence" value="ECO:0007669"/>
    <property type="project" value="TreeGrafter"/>
</dbReference>
<dbReference type="InterPro" id="IPR001436">
    <property type="entry name" value="Alpha-crystallin/sHSP_animal"/>
</dbReference>
<dbReference type="PANTHER" id="PTHR45640">
    <property type="entry name" value="HEAT SHOCK PROTEIN HSP-12.2-RELATED"/>
    <property type="match status" value="1"/>
</dbReference>
<dbReference type="PROSITE" id="PS01031">
    <property type="entry name" value="SHSP"/>
    <property type="match status" value="1"/>
</dbReference>
<dbReference type="SUPFAM" id="SSF49764">
    <property type="entry name" value="HSP20-like chaperones"/>
    <property type="match status" value="1"/>
</dbReference>
<dbReference type="InterPro" id="IPR002068">
    <property type="entry name" value="A-crystallin/Hsp20_dom"/>
</dbReference>
<dbReference type="PRINTS" id="PR00299">
    <property type="entry name" value="ACRYSTALLIN"/>
</dbReference>
<comment type="similarity">
    <text evidence="2 3">Belongs to the small heat shock protein (HSP20) family.</text>
</comment>
<evidence type="ECO:0000256" key="1">
    <source>
        <dbReference type="ARBA" id="ARBA00023016"/>
    </source>
</evidence>
<dbReference type="Pfam" id="PF00011">
    <property type="entry name" value="HSP20"/>
    <property type="match status" value="1"/>
</dbReference>
<dbReference type="GO" id="GO:0005737">
    <property type="term" value="C:cytoplasm"/>
    <property type="evidence" value="ECO:0007669"/>
    <property type="project" value="TreeGrafter"/>
</dbReference>
<reference evidence="6" key="1">
    <citation type="submission" date="2014-11" db="EMBL/GenBank/DDBJ databases">
        <authorList>
            <person name="Geib S."/>
        </authorList>
    </citation>
    <scope>NUCLEOTIDE SEQUENCE</scope>
</reference>
<dbReference type="GeneID" id="105220840"/>
<dbReference type="GO" id="GO:0042026">
    <property type="term" value="P:protein refolding"/>
    <property type="evidence" value="ECO:0007669"/>
    <property type="project" value="TreeGrafter"/>
</dbReference>
<evidence type="ECO:0000256" key="2">
    <source>
        <dbReference type="PROSITE-ProRule" id="PRU00285"/>
    </source>
</evidence>
<protein>
    <submittedName>
        <fullName evidence="6">Heat shock protein 23</fullName>
    </submittedName>
</protein>
<evidence type="ECO:0000256" key="4">
    <source>
        <dbReference type="SAM" id="MobiDB-lite"/>
    </source>
</evidence>
<dbReference type="CDD" id="cd06526">
    <property type="entry name" value="metazoan_ACD"/>
    <property type="match status" value="1"/>
</dbReference>
<dbReference type="Gene3D" id="2.60.40.790">
    <property type="match status" value="1"/>
</dbReference>
<feature type="domain" description="SHSP" evidence="5">
    <location>
        <begin position="37"/>
        <end position="144"/>
    </location>
</feature>
<feature type="compositionally biased region" description="Basic and acidic residues" evidence="4">
    <location>
        <begin position="131"/>
        <end position="141"/>
    </location>
</feature>
<proteinExistence type="inferred from homology"/>
<dbReference type="AlphaFoldDB" id="A0A0A1XA91"/>
<gene>
    <name evidence="6" type="primary">Hsp23_0</name>
    <name evidence="6" type="ORF">g.13567</name>
</gene>
<keyword evidence="1 6" id="KW-0346">Stress response</keyword>
<sequence>MATIPAILGLINDMDRLTTAISPYYHQPYHWPMNRQLALGKPERTVSPLVGKDGFQVSMDVAHFKPSELNVRVVDNSIVVEGKHEEREDDHGYISRHFLRRYTLPKGYDPNHVMSSLSSDGVLTVMAPKPQLEDKSNERHVQIQHTGPAHLNVKENPNEEKKN</sequence>
<dbReference type="EMBL" id="GBXI01006481">
    <property type="protein sequence ID" value="JAD07811.1"/>
    <property type="molecule type" value="Transcribed_RNA"/>
</dbReference>
<dbReference type="GO" id="GO:0051082">
    <property type="term" value="F:unfolded protein binding"/>
    <property type="evidence" value="ECO:0007669"/>
    <property type="project" value="TreeGrafter"/>
</dbReference>
<reference evidence="6" key="2">
    <citation type="journal article" date="2015" name="Gigascience">
        <title>Reconstructing a comprehensive transcriptome assembly of a white-pupal translocated strain of the pest fruit fly Bactrocera cucurbitae.</title>
        <authorList>
            <person name="Sim S.B."/>
            <person name="Calla B."/>
            <person name="Hall B."/>
            <person name="DeRego T."/>
            <person name="Geib S.M."/>
        </authorList>
    </citation>
    <scope>NUCLEOTIDE SEQUENCE</scope>
</reference>
<dbReference type="GO" id="GO:0009408">
    <property type="term" value="P:response to heat"/>
    <property type="evidence" value="ECO:0007669"/>
    <property type="project" value="TreeGrafter"/>
</dbReference>
<dbReference type="OrthoDB" id="1431247at2759"/>
<feature type="region of interest" description="Disordered" evidence="4">
    <location>
        <begin position="131"/>
        <end position="163"/>
    </location>
</feature>
<evidence type="ECO:0000259" key="5">
    <source>
        <dbReference type="PROSITE" id="PS01031"/>
    </source>
</evidence>
<name>A0A0A1XA91_ZEUCU</name>
<feature type="compositionally biased region" description="Basic and acidic residues" evidence="4">
    <location>
        <begin position="152"/>
        <end position="163"/>
    </location>
</feature>
<evidence type="ECO:0000313" key="6">
    <source>
        <dbReference type="EMBL" id="JAD07811.1"/>
    </source>
</evidence>
<evidence type="ECO:0000256" key="3">
    <source>
        <dbReference type="RuleBase" id="RU003616"/>
    </source>
</evidence>
<organism evidence="6">
    <name type="scientific">Zeugodacus cucurbitae</name>
    <name type="common">Melon fruit fly</name>
    <name type="synonym">Bactrocera cucurbitae</name>
    <dbReference type="NCBI Taxonomy" id="28588"/>
    <lineage>
        <taxon>Eukaryota</taxon>
        <taxon>Metazoa</taxon>
        <taxon>Ecdysozoa</taxon>
        <taxon>Arthropoda</taxon>
        <taxon>Hexapoda</taxon>
        <taxon>Insecta</taxon>
        <taxon>Pterygota</taxon>
        <taxon>Neoptera</taxon>
        <taxon>Endopterygota</taxon>
        <taxon>Diptera</taxon>
        <taxon>Brachycera</taxon>
        <taxon>Muscomorpha</taxon>
        <taxon>Tephritoidea</taxon>
        <taxon>Tephritidae</taxon>
        <taxon>Zeugodacus</taxon>
        <taxon>Zeugodacus</taxon>
    </lineage>
</organism>